<feature type="domain" description="Spore germination GerAC-like C-terminal" evidence="9">
    <location>
        <begin position="198"/>
        <end position="360"/>
    </location>
</feature>
<dbReference type="EMBL" id="JAPMLT010000013">
    <property type="protein sequence ID" value="MCX7571868.1"/>
    <property type="molecule type" value="Genomic_DNA"/>
</dbReference>
<dbReference type="InterPro" id="IPR046953">
    <property type="entry name" value="Spore_GerAC-like_C"/>
</dbReference>
<keyword evidence="7" id="KW-0449">Lipoprotein</keyword>
<feature type="signal peptide" evidence="8">
    <location>
        <begin position="1"/>
        <end position="21"/>
    </location>
</feature>
<dbReference type="InterPro" id="IPR038501">
    <property type="entry name" value="Spore_GerAC_C_sf"/>
</dbReference>
<dbReference type="Pfam" id="PF05504">
    <property type="entry name" value="Spore_GerAC"/>
    <property type="match status" value="1"/>
</dbReference>
<comment type="similarity">
    <text evidence="2">Belongs to the GerABKC lipoprotein family.</text>
</comment>
<dbReference type="Pfam" id="PF25198">
    <property type="entry name" value="Spore_GerAC_N"/>
    <property type="match status" value="1"/>
</dbReference>
<keyword evidence="12" id="KW-1185">Reference proteome</keyword>
<keyword evidence="3" id="KW-0309">Germination</keyword>
<feature type="domain" description="Spore germination protein N-terminal" evidence="10">
    <location>
        <begin position="23"/>
        <end position="189"/>
    </location>
</feature>
<comment type="subcellular location">
    <subcellularLocation>
        <location evidence="1">Membrane</location>
        <topology evidence="1">Lipid-anchor</topology>
    </subcellularLocation>
</comment>
<evidence type="ECO:0000313" key="11">
    <source>
        <dbReference type="EMBL" id="MCX7571868.1"/>
    </source>
</evidence>
<proteinExistence type="inferred from homology"/>
<evidence type="ECO:0000256" key="2">
    <source>
        <dbReference type="ARBA" id="ARBA00007886"/>
    </source>
</evidence>
<keyword evidence="4 8" id="KW-0732">Signal</keyword>
<dbReference type="NCBIfam" id="TIGR02887">
    <property type="entry name" value="spore_ger_x_C"/>
    <property type="match status" value="1"/>
</dbReference>
<evidence type="ECO:0000256" key="4">
    <source>
        <dbReference type="ARBA" id="ARBA00022729"/>
    </source>
</evidence>
<evidence type="ECO:0000256" key="7">
    <source>
        <dbReference type="ARBA" id="ARBA00023288"/>
    </source>
</evidence>
<reference evidence="11 12" key="1">
    <citation type="submission" date="2022-11" db="EMBL/GenBank/DDBJ databases">
        <title>Study of microbial diversity in lake waters.</title>
        <authorList>
            <person name="Zhang J."/>
        </authorList>
    </citation>
    <scope>NUCLEOTIDE SEQUENCE [LARGE SCALE GENOMIC DNA]</scope>
    <source>
        <strain evidence="11 12">DT12</strain>
    </source>
</reference>
<name>A0ABT3X7A3_9BACL</name>
<dbReference type="InterPro" id="IPR057336">
    <property type="entry name" value="GerAC_N"/>
</dbReference>
<evidence type="ECO:0000259" key="9">
    <source>
        <dbReference type="Pfam" id="PF05504"/>
    </source>
</evidence>
<feature type="chain" id="PRO_5046625613" evidence="8">
    <location>
        <begin position="22"/>
        <end position="364"/>
    </location>
</feature>
<evidence type="ECO:0000256" key="8">
    <source>
        <dbReference type="SAM" id="SignalP"/>
    </source>
</evidence>
<comment type="caution">
    <text evidence="11">The sequence shown here is derived from an EMBL/GenBank/DDBJ whole genome shotgun (WGS) entry which is preliminary data.</text>
</comment>
<accession>A0ABT3X7A3</accession>
<dbReference type="PANTHER" id="PTHR35789">
    <property type="entry name" value="SPORE GERMINATION PROTEIN B3"/>
    <property type="match status" value="1"/>
</dbReference>
<dbReference type="RefSeq" id="WP_267153114.1">
    <property type="nucleotide sequence ID" value="NZ_JAPMLT010000013.1"/>
</dbReference>
<evidence type="ECO:0000256" key="3">
    <source>
        <dbReference type="ARBA" id="ARBA00022544"/>
    </source>
</evidence>
<evidence type="ECO:0000259" key="10">
    <source>
        <dbReference type="Pfam" id="PF25198"/>
    </source>
</evidence>
<evidence type="ECO:0000256" key="5">
    <source>
        <dbReference type="ARBA" id="ARBA00023136"/>
    </source>
</evidence>
<keyword evidence="5" id="KW-0472">Membrane</keyword>
<gene>
    <name evidence="11" type="ORF">OS242_18135</name>
</gene>
<keyword evidence="6" id="KW-0564">Palmitate</keyword>
<dbReference type="Proteomes" id="UP001208017">
    <property type="component" value="Unassembled WGS sequence"/>
</dbReference>
<organism evidence="11 12">
    <name type="scientific">Tumebacillus lacus</name>
    <dbReference type="NCBI Taxonomy" id="2995335"/>
    <lineage>
        <taxon>Bacteria</taxon>
        <taxon>Bacillati</taxon>
        <taxon>Bacillota</taxon>
        <taxon>Bacilli</taxon>
        <taxon>Bacillales</taxon>
        <taxon>Alicyclobacillaceae</taxon>
        <taxon>Tumebacillus</taxon>
    </lineage>
</organism>
<dbReference type="InterPro" id="IPR008844">
    <property type="entry name" value="Spore_GerAC-like"/>
</dbReference>
<evidence type="ECO:0000256" key="1">
    <source>
        <dbReference type="ARBA" id="ARBA00004635"/>
    </source>
</evidence>
<evidence type="ECO:0000256" key="6">
    <source>
        <dbReference type="ARBA" id="ARBA00023139"/>
    </source>
</evidence>
<dbReference type="Gene3D" id="3.30.300.210">
    <property type="entry name" value="Nutrient germinant receptor protein C, domain 3"/>
    <property type="match status" value="1"/>
</dbReference>
<dbReference type="PANTHER" id="PTHR35789:SF1">
    <property type="entry name" value="SPORE GERMINATION PROTEIN B3"/>
    <property type="match status" value="1"/>
</dbReference>
<protein>
    <submittedName>
        <fullName evidence="11">Ger(X)C family spore germination protein</fullName>
    </submittedName>
</protein>
<sequence>MKKWLPAALSFLLLLPLTACGKQNYLERTNIVLGIAIDRTDKDQLLVIDNQVLFSTALKEKSITSSTKAPSVRAARENLNAMSRGSVTGSKLQVLLLGKRLLQEKDVMPLIDVVFRDAKNATNARVIAVDDSIEEIMSFMPRDKTHLSVYLSDLVDNAYDKRSIARTEIKQFHYQYFEEGITPAITQLKKSKNEIIVTGTALLNNKATYIVSLDRKESVLLQALQENVESASVPYTIPVAGKGQVSIDLRSKQKVKTSFVRGKFRFDIQMKISASLLERTFTMNAEKQVDEITKMVQAQLLHDARALVKKLQDHHVDPVGFGLHARAFEYSHWKKVQDHWPDAFADADVHLTLDVEMKGLGAVK</sequence>
<evidence type="ECO:0000313" key="12">
    <source>
        <dbReference type="Proteomes" id="UP001208017"/>
    </source>
</evidence>